<sequence length="188" mass="20689">MAEAPSPHDERDANNVARAPLHTRNIVLQGYRRADGLYDIEGRLRDTKSYDRESHGVKVRAGDPIHDMLLCMTVGRDLVIREVRVESIVVPYAGYCDAVGPDYRKLQGLTIASGFMREVRRLVGGAQGCTHLTELIGAVATAAFQTMSVELNASNTERPFQIDGCYALKSDGAIVKAFHPTWYAGQPD</sequence>
<evidence type="ECO:0000313" key="1">
    <source>
        <dbReference type="EMBL" id="QGZ64469.1"/>
    </source>
</evidence>
<proteinExistence type="predicted"/>
<dbReference type="EMBL" id="CP046914">
    <property type="protein sequence ID" value="QGZ64469.1"/>
    <property type="molecule type" value="Genomic_DNA"/>
</dbReference>
<evidence type="ECO:0000313" key="2">
    <source>
        <dbReference type="Proteomes" id="UP000433577"/>
    </source>
</evidence>
<dbReference type="AlphaFoldDB" id="A0A7Z2GMU4"/>
<dbReference type="KEGG" id="pacs:FAZ98_15350"/>
<reference evidence="1 2" key="1">
    <citation type="submission" date="2019-12" db="EMBL/GenBank/DDBJ databases">
        <title>Paraburkholderia acidiphila 7Q-K02 sp. nov and Paraburkholderia acidisoli DHF22 sp. nov., two strains isolated from forest soil.</title>
        <authorList>
            <person name="Gao Z."/>
            <person name="Qiu L."/>
        </authorList>
    </citation>
    <scope>NUCLEOTIDE SEQUENCE [LARGE SCALE GENOMIC DNA]</scope>
    <source>
        <strain evidence="1 2">DHF22</strain>
    </source>
</reference>
<protein>
    <submittedName>
        <fullName evidence="1">DUF2889 domain-containing protein</fullName>
    </submittedName>
</protein>
<gene>
    <name evidence="1" type="ORF">FAZ98_15350</name>
</gene>
<name>A0A7Z2GMU4_9BURK</name>
<organism evidence="1 2">
    <name type="scientific">Paraburkholderia acidisoli</name>
    <dbReference type="NCBI Taxonomy" id="2571748"/>
    <lineage>
        <taxon>Bacteria</taxon>
        <taxon>Pseudomonadati</taxon>
        <taxon>Pseudomonadota</taxon>
        <taxon>Betaproteobacteria</taxon>
        <taxon>Burkholderiales</taxon>
        <taxon>Burkholderiaceae</taxon>
        <taxon>Paraburkholderia</taxon>
    </lineage>
</organism>
<dbReference type="InterPro" id="IPR021312">
    <property type="entry name" value="DUF2889"/>
</dbReference>
<accession>A0A7Z2GMU4</accession>
<keyword evidence="2" id="KW-1185">Reference proteome</keyword>
<dbReference type="Proteomes" id="UP000433577">
    <property type="component" value="Chromosome 2"/>
</dbReference>
<dbReference type="Pfam" id="PF11136">
    <property type="entry name" value="DUF2889"/>
    <property type="match status" value="1"/>
</dbReference>
<dbReference type="OrthoDB" id="6862397at2"/>